<feature type="compositionally biased region" description="Acidic residues" evidence="12">
    <location>
        <begin position="85"/>
        <end position="112"/>
    </location>
</feature>
<dbReference type="Gene3D" id="3.40.50.150">
    <property type="entry name" value="Vaccinia Virus protein VP39"/>
    <property type="match status" value="1"/>
</dbReference>
<comment type="miscellaneous">
    <text evidence="11">In contrast to other lysine histone methyltransferases, it does not contain a SET domain, suggesting the existence of another mechanism for methylation of lysine residues of histones.</text>
</comment>
<comment type="similarity">
    <text evidence="11">Belongs to the class I-like SAM-binding methyltransferase superfamily. DOT1 family.</text>
</comment>
<dbReference type="SUPFAM" id="SSF53335">
    <property type="entry name" value="S-adenosyl-L-methionine-dependent methyltransferases"/>
    <property type="match status" value="1"/>
</dbReference>
<dbReference type="OrthoDB" id="443402at2759"/>
<dbReference type="InterPro" id="IPR030445">
    <property type="entry name" value="H3-K79_meTrfase"/>
</dbReference>
<evidence type="ECO:0000256" key="12">
    <source>
        <dbReference type="SAM" id="MobiDB-lite"/>
    </source>
</evidence>
<name>A0A2G5T3I7_9PELO</name>
<dbReference type="PANTHER" id="PTHR21451">
    <property type="entry name" value="HISTONE H3 METHYLTRANSFERASE"/>
    <property type="match status" value="1"/>
</dbReference>
<evidence type="ECO:0000256" key="2">
    <source>
        <dbReference type="ARBA" id="ARBA00012190"/>
    </source>
</evidence>
<evidence type="ECO:0000313" key="15">
    <source>
        <dbReference type="Proteomes" id="UP000230233"/>
    </source>
</evidence>
<dbReference type="PANTHER" id="PTHR21451:SF0">
    <property type="entry name" value="HISTONE-LYSINE N-METHYLTRANSFERASE, H3 LYSINE-79 SPECIFIC"/>
    <property type="match status" value="1"/>
</dbReference>
<gene>
    <name evidence="14" type="primary">Cnig_chr_X.g26474</name>
    <name evidence="14" type="ORF">B9Z55_026474</name>
</gene>
<dbReference type="STRING" id="1611254.A0A2G5T3I7"/>
<accession>A0A2G5T3I7</accession>
<comment type="caution">
    <text evidence="14">The sequence shown here is derived from an EMBL/GenBank/DDBJ whole genome shotgun (WGS) entry which is preliminary data.</text>
</comment>
<dbReference type="GO" id="GO:0000077">
    <property type="term" value="P:DNA damage checkpoint signaling"/>
    <property type="evidence" value="ECO:0007669"/>
    <property type="project" value="TreeGrafter"/>
</dbReference>
<dbReference type="EC" id="2.1.1.360" evidence="2 11"/>
<dbReference type="Proteomes" id="UP000230233">
    <property type="component" value="Chromosome X"/>
</dbReference>
<keyword evidence="4 11" id="KW-0489">Methyltransferase</keyword>
<comment type="function">
    <text evidence="11">Histone methyltransferase that specifically trimethylates histone H3 to form H3K79me3. This methylation is required for telomere silencing and for the pachytene checkpoint during the meiotic cell cycle by allowing the recruitment of RAD9 to double strand breaks. Nucleosomes are preferred as substrate compared to free histone.</text>
</comment>
<dbReference type="GO" id="GO:0032259">
    <property type="term" value="P:methylation"/>
    <property type="evidence" value="ECO:0007669"/>
    <property type="project" value="UniProtKB-KW"/>
</dbReference>
<dbReference type="GO" id="GO:0140956">
    <property type="term" value="F:histone H3K79 trimethyltransferase activity"/>
    <property type="evidence" value="ECO:0007669"/>
    <property type="project" value="UniProtKB-EC"/>
</dbReference>
<evidence type="ECO:0000256" key="3">
    <source>
        <dbReference type="ARBA" id="ARBA00020987"/>
    </source>
</evidence>
<comment type="subcellular location">
    <subcellularLocation>
        <location evidence="1 11">Nucleus</location>
    </subcellularLocation>
</comment>
<feature type="compositionally biased region" description="Basic residues" evidence="12">
    <location>
        <begin position="30"/>
        <end position="53"/>
    </location>
</feature>
<feature type="compositionally biased region" description="Acidic residues" evidence="12">
    <location>
        <begin position="12"/>
        <end position="23"/>
    </location>
</feature>
<dbReference type="Pfam" id="PF08123">
    <property type="entry name" value="DOT1"/>
    <property type="match status" value="1"/>
</dbReference>
<evidence type="ECO:0000256" key="6">
    <source>
        <dbReference type="ARBA" id="ARBA00022691"/>
    </source>
</evidence>
<feature type="domain" description="DOT1" evidence="13">
    <location>
        <begin position="137"/>
        <end position="323"/>
    </location>
</feature>
<dbReference type="EMBL" id="PDUG01000006">
    <property type="protein sequence ID" value="PIC21753.1"/>
    <property type="molecule type" value="Genomic_DNA"/>
</dbReference>
<feature type="region of interest" description="Disordered" evidence="12">
    <location>
        <begin position="1"/>
        <end position="122"/>
    </location>
</feature>
<organism evidence="14 15">
    <name type="scientific">Caenorhabditis nigoni</name>
    <dbReference type="NCBI Taxonomy" id="1611254"/>
    <lineage>
        <taxon>Eukaryota</taxon>
        <taxon>Metazoa</taxon>
        <taxon>Ecdysozoa</taxon>
        <taxon>Nematoda</taxon>
        <taxon>Chromadorea</taxon>
        <taxon>Rhabditida</taxon>
        <taxon>Rhabditina</taxon>
        <taxon>Rhabditomorpha</taxon>
        <taxon>Rhabditoidea</taxon>
        <taxon>Rhabditidae</taxon>
        <taxon>Peloderinae</taxon>
        <taxon>Caenorhabditis</taxon>
    </lineage>
</organism>
<evidence type="ECO:0000256" key="11">
    <source>
        <dbReference type="RuleBase" id="RU271113"/>
    </source>
</evidence>
<evidence type="ECO:0000256" key="5">
    <source>
        <dbReference type="ARBA" id="ARBA00022679"/>
    </source>
</evidence>
<reference evidence="15" key="1">
    <citation type="submission" date="2017-10" db="EMBL/GenBank/DDBJ databases">
        <title>Rapid genome shrinkage in a self-fertile nematode reveals novel sperm competition proteins.</title>
        <authorList>
            <person name="Yin D."/>
            <person name="Schwarz E.M."/>
            <person name="Thomas C.G."/>
            <person name="Felde R.L."/>
            <person name="Korf I.F."/>
            <person name="Cutter A.D."/>
            <person name="Schartner C.M."/>
            <person name="Ralston E.J."/>
            <person name="Meyer B.J."/>
            <person name="Haag E.S."/>
        </authorList>
    </citation>
    <scope>NUCLEOTIDE SEQUENCE [LARGE SCALE GENOMIC DNA]</scope>
    <source>
        <strain evidence="15">JU1422</strain>
    </source>
</reference>
<keyword evidence="8 11" id="KW-0539">Nucleus</keyword>
<evidence type="ECO:0000259" key="13">
    <source>
        <dbReference type="PROSITE" id="PS51569"/>
    </source>
</evidence>
<keyword evidence="7 11" id="KW-0156">Chromatin regulator</keyword>
<keyword evidence="6 11" id="KW-0949">S-adenosyl-L-methionine</keyword>
<evidence type="ECO:0000256" key="10">
    <source>
        <dbReference type="ARBA" id="ARBA00047770"/>
    </source>
</evidence>
<keyword evidence="5 11" id="KW-0808">Transferase</keyword>
<dbReference type="PROSITE" id="PS51569">
    <property type="entry name" value="DOT1"/>
    <property type="match status" value="1"/>
</dbReference>
<proteinExistence type="inferred from homology"/>
<dbReference type="GO" id="GO:0005634">
    <property type="term" value="C:nucleus"/>
    <property type="evidence" value="ECO:0007669"/>
    <property type="project" value="UniProtKB-SubCell"/>
</dbReference>
<keyword evidence="15" id="KW-1185">Reference proteome</keyword>
<evidence type="ECO:0000313" key="14">
    <source>
        <dbReference type="EMBL" id="PIC21753.1"/>
    </source>
</evidence>
<dbReference type="InterPro" id="IPR025789">
    <property type="entry name" value="DOT1_dom"/>
</dbReference>
<evidence type="ECO:0000256" key="8">
    <source>
        <dbReference type="ARBA" id="ARBA00023242"/>
    </source>
</evidence>
<protein>
    <recommendedName>
        <fullName evidence="3 11">Histone-lysine N-methyltransferase, H3 lysine-79 specific</fullName>
        <ecNumber evidence="2 11">2.1.1.360</ecNumber>
    </recommendedName>
    <alternativeName>
        <fullName evidence="9 11">Histone H3-K79 methyltransferase</fullName>
    </alternativeName>
</protein>
<evidence type="ECO:0000256" key="7">
    <source>
        <dbReference type="ARBA" id="ARBA00022853"/>
    </source>
</evidence>
<dbReference type="AlphaFoldDB" id="A0A2G5T3I7"/>
<evidence type="ECO:0000256" key="4">
    <source>
        <dbReference type="ARBA" id="ARBA00022603"/>
    </source>
</evidence>
<sequence>MAIQTQWNPVDENLDIEDLEDFDVPTNGNQRRHQKRNGRRTARKVQKRSRKSCRSQGVASKKMKQSDASTQTDAQEEQDRKEADEGQQEDQDPQVQEPEEQNPGDHDPEEQAQVDSSGQEDLPDGVFVYKVKSLYRHAVDLQLRSDEPNVKEVIETIFTEFYKNVLRRVGLRQPDWKAMDTAGLMEFLESFNLAAEKFKEEKPRSLLTAARWRKIHLQSDSFKEGHLVTLLARMLSITDERVLKRHYKSFSEETYGATKTEQMKHLLDQLGVKDDDVIFDLGSGIGQLVTFTASYANVAKVYGIEKCDAPADIASRISENFKR</sequence>
<dbReference type="GO" id="GO:0006281">
    <property type="term" value="P:DNA repair"/>
    <property type="evidence" value="ECO:0007669"/>
    <property type="project" value="TreeGrafter"/>
</dbReference>
<dbReference type="InterPro" id="IPR029063">
    <property type="entry name" value="SAM-dependent_MTases_sf"/>
</dbReference>
<evidence type="ECO:0000256" key="9">
    <source>
        <dbReference type="ARBA" id="ARBA00029821"/>
    </source>
</evidence>
<evidence type="ECO:0000256" key="1">
    <source>
        <dbReference type="ARBA" id="ARBA00004123"/>
    </source>
</evidence>
<comment type="catalytic activity">
    <reaction evidence="10 11">
        <text>L-lysyl(79)-[histone H3] + 3 S-adenosyl-L-methionine = N(6),N(6),N(6)-trimethyl-L-lysyl(79)-[histone H3] + 3 S-adenosyl-L-homocysteine + 3 H(+)</text>
        <dbReference type="Rhea" id="RHEA:60328"/>
        <dbReference type="Rhea" id="RHEA-COMP:15549"/>
        <dbReference type="Rhea" id="RHEA-COMP:15552"/>
        <dbReference type="ChEBI" id="CHEBI:15378"/>
        <dbReference type="ChEBI" id="CHEBI:29969"/>
        <dbReference type="ChEBI" id="CHEBI:57856"/>
        <dbReference type="ChEBI" id="CHEBI:59789"/>
        <dbReference type="ChEBI" id="CHEBI:61961"/>
        <dbReference type="EC" id="2.1.1.360"/>
    </reaction>
</comment>